<dbReference type="Gene3D" id="2.40.70.10">
    <property type="entry name" value="Acid Proteases"/>
    <property type="match status" value="1"/>
</dbReference>
<proteinExistence type="inferred from homology"/>
<dbReference type="GO" id="GO:0006508">
    <property type="term" value="P:proteolysis"/>
    <property type="evidence" value="ECO:0007669"/>
    <property type="project" value="InterPro"/>
</dbReference>
<dbReference type="Pfam" id="PF00026">
    <property type="entry name" value="Asp"/>
    <property type="match status" value="1"/>
</dbReference>
<dbReference type="Proteomes" id="UP000887574">
    <property type="component" value="Unplaced"/>
</dbReference>
<dbReference type="SUPFAM" id="SSF50630">
    <property type="entry name" value="Acid proteases"/>
    <property type="match status" value="1"/>
</dbReference>
<feature type="domain" description="Peptidase A1" evidence="2">
    <location>
        <begin position="1"/>
        <end position="171"/>
    </location>
</feature>
<dbReference type="InterPro" id="IPR033121">
    <property type="entry name" value="PEPTIDASE_A1"/>
</dbReference>
<dbReference type="GO" id="GO:0005764">
    <property type="term" value="C:lysosome"/>
    <property type="evidence" value="ECO:0007669"/>
    <property type="project" value="TreeGrafter"/>
</dbReference>
<accession>A0A915E112</accession>
<dbReference type="GO" id="GO:0004190">
    <property type="term" value="F:aspartic-type endopeptidase activity"/>
    <property type="evidence" value="ECO:0007669"/>
    <property type="project" value="InterPro"/>
</dbReference>
<organism evidence="3 4">
    <name type="scientific">Ditylenchus dipsaci</name>
    <dbReference type="NCBI Taxonomy" id="166011"/>
    <lineage>
        <taxon>Eukaryota</taxon>
        <taxon>Metazoa</taxon>
        <taxon>Ecdysozoa</taxon>
        <taxon>Nematoda</taxon>
        <taxon>Chromadorea</taxon>
        <taxon>Rhabditida</taxon>
        <taxon>Tylenchina</taxon>
        <taxon>Tylenchomorpha</taxon>
        <taxon>Sphaerularioidea</taxon>
        <taxon>Anguinidae</taxon>
        <taxon>Anguininae</taxon>
        <taxon>Ditylenchus</taxon>
    </lineage>
</organism>
<evidence type="ECO:0000313" key="3">
    <source>
        <dbReference type="Proteomes" id="UP000887574"/>
    </source>
</evidence>
<dbReference type="PROSITE" id="PS51767">
    <property type="entry name" value="PEPTIDASE_A1"/>
    <property type="match status" value="1"/>
</dbReference>
<dbReference type="AlphaFoldDB" id="A0A915E112"/>
<name>A0A915E112_9BILA</name>
<keyword evidence="3" id="KW-1185">Reference proteome</keyword>
<dbReference type="WBParaSite" id="jg25055.1">
    <property type="protein sequence ID" value="jg25055.1"/>
    <property type="gene ID" value="jg25055"/>
</dbReference>
<protein>
    <submittedName>
        <fullName evidence="4">Peptidase A1 domain-containing protein</fullName>
    </submittedName>
</protein>
<dbReference type="PANTHER" id="PTHR47966:SF8">
    <property type="entry name" value="ASPARTIC PROTEASE 1-RELATED"/>
    <property type="match status" value="1"/>
</dbReference>
<reference evidence="4" key="1">
    <citation type="submission" date="2022-11" db="UniProtKB">
        <authorList>
            <consortium name="WormBaseParasite"/>
        </authorList>
    </citation>
    <scope>IDENTIFICATION</scope>
</reference>
<evidence type="ECO:0000259" key="2">
    <source>
        <dbReference type="PROSITE" id="PS51767"/>
    </source>
</evidence>
<dbReference type="PANTHER" id="PTHR47966">
    <property type="entry name" value="BETA-SITE APP-CLEAVING ENZYME, ISOFORM A-RELATED"/>
    <property type="match status" value="1"/>
</dbReference>
<comment type="similarity">
    <text evidence="1">Belongs to the peptidase A1 family.</text>
</comment>
<dbReference type="InterPro" id="IPR021109">
    <property type="entry name" value="Peptidase_aspartic_dom_sf"/>
</dbReference>
<dbReference type="InterPro" id="IPR001461">
    <property type="entry name" value="Aspartic_peptidase_A1"/>
</dbReference>
<evidence type="ECO:0000313" key="4">
    <source>
        <dbReference type="WBParaSite" id="jg25055.1"/>
    </source>
</evidence>
<sequence>MDGSTTRRGIHHFLKRHQAPPNGTIGGLITFGSKDYRNCNPIWTHTTLNARVPNNWDFETTNFSIGNEVVSEATRNVWRLLQIVKAPKNHTLQLYTVKCSTVNQLPDLVFNISGKPFPVPAYQYVNNIPGEDQNCELAVEMSPEEVYILGNPFLRTYCSYFDYAGQRIGFSIAKQPDFK</sequence>
<evidence type="ECO:0000256" key="1">
    <source>
        <dbReference type="ARBA" id="ARBA00007447"/>
    </source>
</evidence>